<keyword evidence="2" id="KW-0479">Metal-binding</keyword>
<evidence type="ECO:0000256" key="3">
    <source>
        <dbReference type="ARBA" id="ARBA00022833"/>
    </source>
</evidence>
<dbReference type="SUPFAM" id="SSF51316">
    <property type="entry name" value="Mss4-like"/>
    <property type="match status" value="2"/>
</dbReference>
<reference evidence="7" key="1">
    <citation type="submission" date="2022-07" db="EMBL/GenBank/DDBJ databases">
        <title>Fungi with potential for degradation of polypropylene.</title>
        <authorList>
            <person name="Gostincar C."/>
        </authorList>
    </citation>
    <scope>NUCLEOTIDE SEQUENCE</scope>
    <source>
        <strain evidence="7">EXF-13287</strain>
    </source>
</reference>
<keyword evidence="8" id="KW-1185">Reference proteome</keyword>
<dbReference type="Proteomes" id="UP001174691">
    <property type="component" value="Unassembled WGS sequence"/>
</dbReference>
<protein>
    <submittedName>
        <fullName evidence="7">DUF636 domain protein</fullName>
    </submittedName>
</protein>
<dbReference type="Gene3D" id="3.90.1590.10">
    <property type="entry name" value="glutathione-dependent formaldehyde- activating enzyme (gfa)"/>
    <property type="match status" value="2"/>
</dbReference>
<feature type="region of interest" description="Disordered" evidence="5">
    <location>
        <begin position="169"/>
        <end position="196"/>
    </location>
</feature>
<dbReference type="PANTHER" id="PTHR33337:SF31">
    <property type="entry name" value="DUF636 DOMAIN PROTEIN (AFU_ORTHOLOGUE AFUA_2G12650)"/>
    <property type="match status" value="1"/>
</dbReference>
<accession>A0AA38VSA8</accession>
<evidence type="ECO:0000259" key="6">
    <source>
        <dbReference type="PROSITE" id="PS51891"/>
    </source>
</evidence>
<evidence type="ECO:0000313" key="7">
    <source>
        <dbReference type="EMBL" id="KAJ9149552.1"/>
    </source>
</evidence>
<evidence type="ECO:0000256" key="2">
    <source>
        <dbReference type="ARBA" id="ARBA00022723"/>
    </source>
</evidence>
<keyword evidence="4" id="KW-0456">Lyase</keyword>
<dbReference type="GO" id="GO:0016846">
    <property type="term" value="F:carbon-sulfur lyase activity"/>
    <property type="evidence" value="ECO:0007669"/>
    <property type="project" value="InterPro"/>
</dbReference>
<organism evidence="7 8">
    <name type="scientific">Coniochaeta hoffmannii</name>
    <dbReference type="NCBI Taxonomy" id="91930"/>
    <lineage>
        <taxon>Eukaryota</taxon>
        <taxon>Fungi</taxon>
        <taxon>Dikarya</taxon>
        <taxon>Ascomycota</taxon>
        <taxon>Pezizomycotina</taxon>
        <taxon>Sordariomycetes</taxon>
        <taxon>Sordariomycetidae</taxon>
        <taxon>Coniochaetales</taxon>
        <taxon>Coniochaetaceae</taxon>
        <taxon>Coniochaeta</taxon>
    </lineage>
</organism>
<feature type="compositionally biased region" description="Basic and acidic residues" evidence="5">
    <location>
        <begin position="174"/>
        <end position="196"/>
    </location>
</feature>
<dbReference type="InterPro" id="IPR011057">
    <property type="entry name" value="Mss4-like_sf"/>
</dbReference>
<name>A0AA38VSA8_9PEZI</name>
<proteinExistence type="inferred from homology"/>
<dbReference type="PANTHER" id="PTHR33337">
    <property type="entry name" value="GFA DOMAIN-CONTAINING PROTEIN"/>
    <property type="match status" value="1"/>
</dbReference>
<gene>
    <name evidence="7" type="ORF">NKR19_g5718</name>
</gene>
<evidence type="ECO:0000313" key="8">
    <source>
        <dbReference type="Proteomes" id="UP001174691"/>
    </source>
</evidence>
<evidence type="ECO:0000256" key="4">
    <source>
        <dbReference type="ARBA" id="ARBA00023239"/>
    </source>
</evidence>
<dbReference type="GO" id="GO:0046872">
    <property type="term" value="F:metal ion binding"/>
    <property type="evidence" value="ECO:0007669"/>
    <property type="project" value="UniProtKB-KW"/>
</dbReference>
<dbReference type="InterPro" id="IPR006913">
    <property type="entry name" value="CENP-V/GFA"/>
</dbReference>
<evidence type="ECO:0000256" key="1">
    <source>
        <dbReference type="ARBA" id="ARBA00005495"/>
    </source>
</evidence>
<comment type="caution">
    <text evidence="7">The sequence shown here is derived from an EMBL/GenBank/DDBJ whole genome shotgun (WGS) entry which is preliminary data.</text>
</comment>
<dbReference type="AlphaFoldDB" id="A0AA38VSA8"/>
<evidence type="ECO:0000256" key="5">
    <source>
        <dbReference type="SAM" id="MobiDB-lite"/>
    </source>
</evidence>
<dbReference type="PROSITE" id="PS51891">
    <property type="entry name" value="CENP_V_GFA"/>
    <property type="match status" value="1"/>
</dbReference>
<feature type="domain" description="CENP-V/GFA" evidence="6">
    <location>
        <begin position="20"/>
        <end position="157"/>
    </location>
</feature>
<sequence length="385" mass="42799">MASTDLGDLPPELPQSSKTLTAQCYCKAIHFTVTIPTSSLPLPVHLCHCPTCRYTHGTLCIFHASLPRGMQPEFISPSSLSSATGYVHKHGALSERLFCSTCGCHFGDRDLEQPDKETTGNPDWRVATSIFESHGEDTFQIRSHCFTSSALAGGLYDWLPDLDGRQVHVWNPSPDDKRWPPPPSEAERRPRQEFDAGGNERLRAECHCGGVSFTIPRPTVPEVVRDEFVSKFVSPVEEDKWMATLDACRDCRLVDGTHVTAWTFVPLALLEPRVGQDLRIGTAKVFASSEGVLRTFCGVCGATVFYDCKERRPSAESHVVDVAVGILRAPEGVLTERWLTWRTGRVGWYESGEEFDPVFARPLARGIDEWGKQKYGRSLTFDIVG</sequence>
<keyword evidence="3" id="KW-0862">Zinc</keyword>
<dbReference type="Pfam" id="PF04828">
    <property type="entry name" value="GFA"/>
    <property type="match status" value="2"/>
</dbReference>
<comment type="similarity">
    <text evidence="1">Belongs to the Gfa family.</text>
</comment>
<dbReference type="EMBL" id="JANBVN010000080">
    <property type="protein sequence ID" value="KAJ9149552.1"/>
    <property type="molecule type" value="Genomic_DNA"/>
</dbReference>